<evidence type="ECO:0000313" key="9">
    <source>
        <dbReference type="Proteomes" id="UP000752292"/>
    </source>
</evidence>
<evidence type="ECO:0000256" key="5">
    <source>
        <dbReference type="ARBA" id="ARBA00023235"/>
    </source>
</evidence>
<proteinExistence type="predicted"/>
<keyword evidence="4 6" id="KW-0697">Rotamase</keyword>
<dbReference type="PANTHER" id="PTHR47245:SF1">
    <property type="entry name" value="FOLDASE PROTEIN PRSA"/>
    <property type="match status" value="1"/>
</dbReference>
<dbReference type="AlphaFoldDB" id="A0A933E9D9"/>
<dbReference type="InterPro" id="IPR027304">
    <property type="entry name" value="Trigger_fact/SurA_dom_sf"/>
</dbReference>
<dbReference type="SUPFAM" id="SSF54534">
    <property type="entry name" value="FKBP-like"/>
    <property type="match status" value="1"/>
</dbReference>
<dbReference type="PROSITE" id="PS50198">
    <property type="entry name" value="PPIC_PPIASE_2"/>
    <property type="match status" value="1"/>
</dbReference>
<sequence>MSRLLAAGVLAAALALGPWGCDEGPSPGGASSTDVLAEVNGESITVGDLQAVLMVDGKRALSAQRSGEALRNLVEQMVERRLMLQRFRESGEHVDERRVRSYVEAIARQYGPTGFDTLLREEKINRDKWVQAVRETLEVEQIIEREVYSKLNVPEDEVRAFYTRNRDRFRVGRRWRVRQIVSKSRDEAERLRAKLLQGASFDLLARQESQGPERGRGGDLGFFESGELPESIEAVVKYLGEGEISRVVASPSGYHLFQVTERRSAGIRPMESVREEIVGELLSQKGREQLDRWLASLKEKAAVRYYWRNLDHVPLG</sequence>
<dbReference type="Pfam" id="PF13145">
    <property type="entry name" value="Rotamase_2"/>
    <property type="match status" value="1"/>
</dbReference>
<dbReference type="InterPro" id="IPR050245">
    <property type="entry name" value="PrsA_foldase"/>
</dbReference>
<dbReference type="InterPro" id="IPR046357">
    <property type="entry name" value="PPIase_dom_sf"/>
</dbReference>
<dbReference type="Gene3D" id="1.10.4030.10">
    <property type="entry name" value="Porin chaperone SurA, peptide-binding domain"/>
    <property type="match status" value="1"/>
</dbReference>
<dbReference type="SUPFAM" id="SSF109998">
    <property type="entry name" value="Triger factor/SurA peptide-binding domain-like"/>
    <property type="match status" value="1"/>
</dbReference>
<accession>A0A933E9D9</accession>
<feature type="domain" description="PpiC" evidence="7">
    <location>
        <begin position="172"/>
        <end position="261"/>
    </location>
</feature>
<evidence type="ECO:0000256" key="3">
    <source>
        <dbReference type="ARBA" id="ARBA00022729"/>
    </source>
</evidence>
<dbReference type="InterPro" id="IPR000297">
    <property type="entry name" value="PPIase_PpiC"/>
</dbReference>
<evidence type="ECO:0000256" key="2">
    <source>
        <dbReference type="ARBA" id="ARBA00013194"/>
    </source>
</evidence>
<reference evidence="8" key="1">
    <citation type="submission" date="2020-07" db="EMBL/GenBank/DDBJ databases">
        <title>Huge and variable diversity of episymbiotic CPR bacteria and DPANN archaea in groundwater ecosystems.</title>
        <authorList>
            <person name="He C.Y."/>
            <person name="Keren R."/>
            <person name="Whittaker M."/>
            <person name="Farag I.F."/>
            <person name="Doudna J."/>
            <person name="Cate J.H.D."/>
            <person name="Banfield J.F."/>
        </authorList>
    </citation>
    <scope>NUCLEOTIDE SEQUENCE</scope>
    <source>
        <strain evidence="8">NC_groundwater_1370_Ag_S-0.2um_69_93</strain>
    </source>
</reference>
<comment type="catalytic activity">
    <reaction evidence="1">
        <text>[protein]-peptidylproline (omega=180) = [protein]-peptidylproline (omega=0)</text>
        <dbReference type="Rhea" id="RHEA:16237"/>
        <dbReference type="Rhea" id="RHEA-COMP:10747"/>
        <dbReference type="Rhea" id="RHEA-COMP:10748"/>
        <dbReference type="ChEBI" id="CHEBI:83833"/>
        <dbReference type="ChEBI" id="CHEBI:83834"/>
        <dbReference type="EC" id="5.2.1.8"/>
    </reaction>
</comment>
<protein>
    <recommendedName>
        <fullName evidence="2">peptidylprolyl isomerase</fullName>
        <ecNumber evidence="2">5.2.1.8</ecNumber>
    </recommendedName>
</protein>
<evidence type="ECO:0000256" key="4">
    <source>
        <dbReference type="ARBA" id="ARBA00023110"/>
    </source>
</evidence>
<keyword evidence="3" id="KW-0732">Signal</keyword>
<dbReference type="Pfam" id="PF13624">
    <property type="entry name" value="SurA_N_3"/>
    <property type="match status" value="1"/>
</dbReference>
<dbReference type="EC" id="5.2.1.8" evidence="2"/>
<organism evidence="8 9">
    <name type="scientific">Tectimicrobiota bacterium</name>
    <dbReference type="NCBI Taxonomy" id="2528274"/>
    <lineage>
        <taxon>Bacteria</taxon>
        <taxon>Pseudomonadati</taxon>
        <taxon>Nitrospinota/Tectimicrobiota group</taxon>
        <taxon>Candidatus Tectimicrobiota</taxon>
    </lineage>
</organism>
<gene>
    <name evidence="8" type="ORF">HY618_05985</name>
</gene>
<name>A0A933E9D9_UNCTE</name>
<dbReference type="EMBL" id="JACQRX010000262">
    <property type="protein sequence ID" value="MBI4251993.1"/>
    <property type="molecule type" value="Genomic_DNA"/>
</dbReference>
<dbReference type="GO" id="GO:0003755">
    <property type="term" value="F:peptidyl-prolyl cis-trans isomerase activity"/>
    <property type="evidence" value="ECO:0007669"/>
    <property type="project" value="UniProtKB-KW"/>
</dbReference>
<evidence type="ECO:0000256" key="6">
    <source>
        <dbReference type="PROSITE-ProRule" id="PRU00278"/>
    </source>
</evidence>
<evidence type="ECO:0000259" key="7">
    <source>
        <dbReference type="PROSITE" id="PS50198"/>
    </source>
</evidence>
<dbReference type="PANTHER" id="PTHR47245">
    <property type="entry name" value="PEPTIDYLPROLYL ISOMERASE"/>
    <property type="match status" value="1"/>
</dbReference>
<evidence type="ECO:0000313" key="8">
    <source>
        <dbReference type="EMBL" id="MBI4251993.1"/>
    </source>
</evidence>
<keyword evidence="5 6" id="KW-0413">Isomerase</keyword>
<dbReference type="Proteomes" id="UP000752292">
    <property type="component" value="Unassembled WGS sequence"/>
</dbReference>
<evidence type="ECO:0000256" key="1">
    <source>
        <dbReference type="ARBA" id="ARBA00000971"/>
    </source>
</evidence>
<comment type="caution">
    <text evidence="8">The sequence shown here is derived from an EMBL/GenBank/DDBJ whole genome shotgun (WGS) entry which is preliminary data.</text>
</comment>
<dbReference type="Gene3D" id="3.10.50.40">
    <property type="match status" value="1"/>
</dbReference>